<dbReference type="EMBL" id="SWKV01000019">
    <property type="protein sequence ID" value="KAF3041747.1"/>
    <property type="molecule type" value="Genomic_DNA"/>
</dbReference>
<evidence type="ECO:0000256" key="1">
    <source>
        <dbReference type="SAM" id="Phobius"/>
    </source>
</evidence>
<feature type="transmembrane region" description="Helical" evidence="1">
    <location>
        <begin position="16"/>
        <end position="34"/>
    </location>
</feature>
<reference evidence="2" key="1">
    <citation type="submission" date="2019-04" db="EMBL/GenBank/DDBJ databases">
        <title>Sequencing of skin fungus with MAO and IRED activity.</title>
        <authorList>
            <person name="Marsaioli A.J."/>
            <person name="Bonatto J.M.C."/>
            <person name="Reis Junior O."/>
        </authorList>
    </citation>
    <scope>NUCLEOTIDE SEQUENCE</scope>
    <source>
        <strain evidence="2">28M1</strain>
    </source>
</reference>
<accession>A0A9P5C368</accession>
<sequence length="233" mass="27286">MAYALYILAYPPRHRYLAFLFLCAPILYAFKYHLSLTPWYSLNDTFGRMLYIWLAYMSYAFLLVRVTPDVEPGAGWRQRVQWAGKVLYTRHLGEYHTPPVTHQACDEEKDEEQAMQPASEIGMLRRRREPPHRLNRLDLCLRHAAKAVLFLAINHTYDTYLIPPKTYPPAPFIRHLPSSLAVHELRLRAMMTWNVCIGDMLYFESLYSVVVFVIVRELDRLLERSPVLGEVLA</sequence>
<protein>
    <submittedName>
        <fullName evidence="2">Uncharacterized protein</fullName>
    </submittedName>
</protein>
<keyword evidence="1" id="KW-0472">Membrane</keyword>
<proteinExistence type="predicted"/>
<evidence type="ECO:0000313" key="2">
    <source>
        <dbReference type="EMBL" id="KAF3041747.1"/>
    </source>
</evidence>
<keyword evidence="3" id="KW-1185">Reference proteome</keyword>
<evidence type="ECO:0000313" key="3">
    <source>
        <dbReference type="Proteomes" id="UP000758155"/>
    </source>
</evidence>
<name>A0A9P5C368_9PLEO</name>
<keyword evidence="1" id="KW-0812">Transmembrane</keyword>
<feature type="transmembrane region" description="Helical" evidence="1">
    <location>
        <begin position="46"/>
        <end position="64"/>
    </location>
</feature>
<keyword evidence="1" id="KW-1133">Transmembrane helix</keyword>
<dbReference type="OrthoDB" id="1077582at2759"/>
<dbReference type="Proteomes" id="UP000758155">
    <property type="component" value="Unassembled WGS sequence"/>
</dbReference>
<gene>
    <name evidence="2" type="ORF">E8E12_008618</name>
</gene>
<dbReference type="AlphaFoldDB" id="A0A9P5C368"/>
<comment type="caution">
    <text evidence="2">The sequence shown here is derived from an EMBL/GenBank/DDBJ whole genome shotgun (WGS) entry which is preliminary data.</text>
</comment>
<feature type="transmembrane region" description="Helical" evidence="1">
    <location>
        <begin position="193"/>
        <end position="215"/>
    </location>
</feature>
<organism evidence="2 3">
    <name type="scientific">Didymella heteroderae</name>
    <dbReference type="NCBI Taxonomy" id="1769908"/>
    <lineage>
        <taxon>Eukaryota</taxon>
        <taxon>Fungi</taxon>
        <taxon>Dikarya</taxon>
        <taxon>Ascomycota</taxon>
        <taxon>Pezizomycotina</taxon>
        <taxon>Dothideomycetes</taxon>
        <taxon>Pleosporomycetidae</taxon>
        <taxon>Pleosporales</taxon>
        <taxon>Pleosporineae</taxon>
        <taxon>Didymellaceae</taxon>
        <taxon>Didymella</taxon>
    </lineage>
</organism>